<feature type="domain" description="Cadherin" evidence="9">
    <location>
        <begin position="493"/>
        <end position="577"/>
    </location>
</feature>
<dbReference type="Gene3D" id="2.60.40.60">
    <property type="entry name" value="Cadherins"/>
    <property type="match status" value="4"/>
</dbReference>
<keyword evidence="2" id="KW-0812">Transmembrane</keyword>
<feature type="non-terminal residue" evidence="10">
    <location>
        <position position="578"/>
    </location>
</feature>
<feature type="domain" description="Cadherin" evidence="9">
    <location>
        <begin position="78"/>
        <end position="167"/>
    </location>
</feature>
<dbReference type="InterPro" id="IPR050174">
    <property type="entry name" value="Protocadherin/Cadherin-CA"/>
</dbReference>
<sequence length="578" mass="63449">FTINSASGAISNLQPLDYETRNQYIFSVVATDNGFPSRSAVVSVTVNVNDLDDNIPIFDQSYTGYILEGVVTTVTQEGTNVPLRVIAIDADPNPQITYSFEANNNDFSINPSSGTISSSRQLNYEDQRSFTFYVTTTQGANSIGTVPNARAFVTVNIIDVNDNRPSISVNQNEQTIPEDFVSYQVSQGASTDLAFVFSGSDLDAPNTANSRISYSIASVREVGTNTPVTNDMFRMYDPLTGTITAIRTFADRGATGYDPTTNPVFQGSVDIDHNEPINNVIYTFSATDSDDERFGTLRDQLTGEADATPYFSFQRSIAIPNEVQVVVQQTLRNDVNAALQYRLVFTFTDGGYGSVQKTTEFVLTVNVARNLNDPRWLTTPQNPVQISENLQLEVPVATLQIQDADQLAPHNLMDCGISGDANALQYFRTETDNNLDRCLVYMKRSPASMYLITFQATMTLTDRGEPTPRRGNDLVVNFEIIRNDDPPLFFNLDSGVYRATINENSPVGTSVKIVNARDSSPQPENSQVTYEIIGDDNALSIFRISDQPTTENGAAVVDGFVQTQAVLTTEGTDVYTVS</sequence>
<evidence type="ECO:0000256" key="5">
    <source>
        <dbReference type="ARBA" id="ARBA00022989"/>
    </source>
</evidence>
<keyword evidence="6" id="KW-0472">Membrane</keyword>
<feature type="domain" description="Cadherin" evidence="9">
    <location>
        <begin position="1"/>
        <end position="58"/>
    </location>
</feature>
<keyword evidence="3" id="KW-0677">Repeat</keyword>
<dbReference type="PANTHER" id="PTHR24028">
    <property type="entry name" value="CADHERIN-87A"/>
    <property type="match status" value="1"/>
</dbReference>
<dbReference type="PROSITE" id="PS50268">
    <property type="entry name" value="CADHERIN_2"/>
    <property type="match status" value="5"/>
</dbReference>
<protein>
    <submittedName>
        <fullName evidence="10">STAN-like protein</fullName>
    </submittedName>
</protein>
<dbReference type="PRINTS" id="PR00205">
    <property type="entry name" value="CADHERIN"/>
</dbReference>
<dbReference type="InterPro" id="IPR020894">
    <property type="entry name" value="Cadherin_CS"/>
</dbReference>
<gene>
    <name evidence="10" type="ORF">MAR_028593</name>
</gene>
<reference evidence="10" key="1">
    <citation type="submission" date="2022-11" db="EMBL/GenBank/DDBJ databases">
        <title>Centuries of genome instability and evolution in soft-shell clam transmissible cancer (bioRxiv).</title>
        <authorList>
            <person name="Hart S.F.M."/>
            <person name="Yonemitsu M.A."/>
            <person name="Giersch R.M."/>
            <person name="Beal B.F."/>
            <person name="Arriagada G."/>
            <person name="Davis B.W."/>
            <person name="Ostrander E.A."/>
            <person name="Goff S.P."/>
            <person name="Metzger M.J."/>
        </authorList>
    </citation>
    <scope>NUCLEOTIDE SEQUENCE</scope>
    <source>
        <strain evidence="10">MELC-2E11</strain>
        <tissue evidence="10">Siphon/mantle</tissue>
    </source>
</reference>
<dbReference type="EMBL" id="CP111013">
    <property type="protein sequence ID" value="WAQ95903.1"/>
    <property type="molecule type" value="Genomic_DNA"/>
</dbReference>
<evidence type="ECO:0000313" key="11">
    <source>
        <dbReference type="Proteomes" id="UP001164746"/>
    </source>
</evidence>
<evidence type="ECO:0000313" key="10">
    <source>
        <dbReference type="EMBL" id="WAQ95903.1"/>
    </source>
</evidence>
<evidence type="ECO:0000256" key="6">
    <source>
        <dbReference type="ARBA" id="ARBA00023136"/>
    </source>
</evidence>
<evidence type="ECO:0000256" key="1">
    <source>
        <dbReference type="ARBA" id="ARBA00004167"/>
    </source>
</evidence>
<feature type="domain" description="Cadherin" evidence="9">
    <location>
        <begin position="378"/>
        <end position="489"/>
    </location>
</feature>
<dbReference type="InterPro" id="IPR015919">
    <property type="entry name" value="Cadherin-like_sf"/>
</dbReference>
<name>A0ABY7DG49_MYAAR</name>
<keyword evidence="7" id="KW-0325">Glycoprotein</keyword>
<dbReference type="SMART" id="SM00112">
    <property type="entry name" value="CA"/>
    <property type="match status" value="2"/>
</dbReference>
<keyword evidence="11" id="KW-1185">Reference proteome</keyword>
<dbReference type="PROSITE" id="PS00232">
    <property type="entry name" value="CADHERIN_1"/>
    <property type="match status" value="1"/>
</dbReference>
<evidence type="ECO:0000256" key="8">
    <source>
        <dbReference type="PROSITE-ProRule" id="PRU00043"/>
    </source>
</evidence>
<dbReference type="InterPro" id="IPR002126">
    <property type="entry name" value="Cadherin-like_dom"/>
</dbReference>
<organism evidence="10 11">
    <name type="scientific">Mya arenaria</name>
    <name type="common">Soft-shell clam</name>
    <dbReference type="NCBI Taxonomy" id="6604"/>
    <lineage>
        <taxon>Eukaryota</taxon>
        <taxon>Metazoa</taxon>
        <taxon>Spiralia</taxon>
        <taxon>Lophotrochozoa</taxon>
        <taxon>Mollusca</taxon>
        <taxon>Bivalvia</taxon>
        <taxon>Autobranchia</taxon>
        <taxon>Heteroconchia</taxon>
        <taxon>Euheterodonta</taxon>
        <taxon>Imparidentia</taxon>
        <taxon>Neoheterodontei</taxon>
        <taxon>Myida</taxon>
        <taxon>Myoidea</taxon>
        <taxon>Myidae</taxon>
        <taxon>Mya</taxon>
    </lineage>
</organism>
<feature type="domain" description="Cadherin" evidence="9">
    <location>
        <begin position="269"/>
        <end position="382"/>
    </location>
</feature>
<evidence type="ECO:0000256" key="7">
    <source>
        <dbReference type="ARBA" id="ARBA00023180"/>
    </source>
</evidence>
<dbReference type="Proteomes" id="UP001164746">
    <property type="component" value="Chromosome 2"/>
</dbReference>
<evidence type="ECO:0000256" key="4">
    <source>
        <dbReference type="ARBA" id="ARBA00022837"/>
    </source>
</evidence>
<dbReference type="SUPFAM" id="SSF49313">
    <property type="entry name" value="Cadherin-like"/>
    <property type="match status" value="4"/>
</dbReference>
<dbReference type="PANTHER" id="PTHR24028:SF328">
    <property type="entry name" value="CADHERIN-3"/>
    <property type="match status" value="1"/>
</dbReference>
<evidence type="ECO:0000256" key="3">
    <source>
        <dbReference type="ARBA" id="ARBA00022737"/>
    </source>
</evidence>
<comment type="subcellular location">
    <subcellularLocation>
        <location evidence="1">Membrane</location>
        <topology evidence="1">Single-pass membrane protein</topology>
    </subcellularLocation>
</comment>
<proteinExistence type="predicted"/>
<dbReference type="CDD" id="cd11304">
    <property type="entry name" value="Cadherin_repeat"/>
    <property type="match status" value="3"/>
</dbReference>
<keyword evidence="4 8" id="KW-0106">Calcium</keyword>
<dbReference type="Pfam" id="PF00028">
    <property type="entry name" value="Cadherin"/>
    <property type="match status" value="3"/>
</dbReference>
<evidence type="ECO:0000256" key="2">
    <source>
        <dbReference type="ARBA" id="ARBA00022692"/>
    </source>
</evidence>
<keyword evidence="5" id="KW-1133">Transmembrane helix</keyword>
<evidence type="ECO:0000259" key="9">
    <source>
        <dbReference type="PROSITE" id="PS50268"/>
    </source>
</evidence>
<accession>A0ABY7DG49</accession>